<evidence type="ECO:0000259" key="1">
    <source>
        <dbReference type="PROSITE" id="PS51352"/>
    </source>
</evidence>
<dbReference type="CDD" id="cd02947">
    <property type="entry name" value="TRX_family"/>
    <property type="match status" value="1"/>
</dbReference>
<dbReference type="PROSITE" id="PS00194">
    <property type="entry name" value="THIOREDOXIN_1"/>
    <property type="match status" value="1"/>
</dbReference>
<dbReference type="InterPro" id="IPR050620">
    <property type="entry name" value="Thioredoxin_H-type-like"/>
</dbReference>
<dbReference type="PANTHER" id="PTHR10438">
    <property type="entry name" value="THIOREDOXIN"/>
    <property type="match status" value="1"/>
</dbReference>
<dbReference type="Pfam" id="PF00085">
    <property type="entry name" value="Thioredoxin"/>
    <property type="match status" value="1"/>
</dbReference>
<dbReference type="InterPro" id="IPR036249">
    <property type="entry name" value="Thioredoxin-like_sf"/>
</dbReference>
<accession>Q6IV58</accession>
<gene>
    <name evidence="2" type="primary">Trx2</name>
</gene>
<evidence type="ECO:0000313" key="2">
    <source>
        <dbReference type="EMBL" id="AAT45391.1"/>
    </source>
</evidence>
<dbReference type="SUPFAM" id="SSF52833">
    <property type="entry name" value="Thioredoxin-like"/>
    <property type="match status" value="1"/>
</dbReference>
<dbReference type="InterPro" id="IPR017937">
    <property type="entry name" value="Thioredoxin_CS"/>
</dbReference>
<reference evidence="2" key="1">
    <citation type="submission" date="2004-05" db="EMBL/GenBank/DDBJ databases">
        <authorList>
            <person name="Zhang J.X."/>
            <person name="Fu Y.C."/>
        </authorList>
    </citation>
    <scope>NUCLEOTIDE SEQUENCE</scope>
</reference>
<sequence length="112" mass="12382">MSDPIVHFNGSYEDLLNKIKEAPGLVLLDLFATWCGPCQRLGQILPSIAEANKDVTFIKIDVDQNSGPAAYWEVSSIPAIFFVKKEGNDIKTLDHFAGADVSRIKGDIEKFK</sequence>
<dbReference type="PROSITE" id="PS51352">
    <property type="entry name" value="THIOREDOXIN_2"/>
    <property type="match status" value="1"/>
</dbReference>
<dbReference type="AlphaFoldDB" id="Q6IV58"/>
<dbReference type="VEuPathDB" id="TrichDB:TVAG_125510"/>
<protein>
    <submittedName>
        <fullName evidence="2">Thioredoxin</fullName>
    </submittedName>
</protein>
<dbReference type="PANTHER" id="PTHR10438:SF468">
    <property type="entry name" value="THIOREDOXIN-1-RELATED"/>
    <property type="match status" value="1"/>
</dbReference>
<dbReference type="InterPro" id="IPR013766">
    <property type="entry name" value="Thioredoxin_domain"/>
</dbReference>
<dbReference type="VEuPathDB" id="TrichDB:TVAGG3_0941730"/>
<name>Q6IV58_TRIVA</name>
<dbReference type="Gene3D" id="3.40.30.10">
    <property type="entry name" value="Glutaredoxin"/>
    <property type="match status" value="1"/>
</dbReference>
<feature type="domain" description="Thioredoxin" evidence="1">
    <location>
        <begin position="1"/>
        <end position="112"/>
    </location>
</feature>
<organism evidence="2">
    <name type="scientific">Trichomonas vaginalis</name>
    <dbReference type="NCBI Taxonomy" id="5722"/>
    <lineage>
        <taxon>Eukaryota</taxon>
        <taxon>Metamonada</taxon>
        <taxon>Parabasalia</taxon>
        <taxon>Trichomonadida</taxon>
        <taxon>Trichomonadidae</taxon>
        <taxon>Trichomonas</taxon>
    </lineage>
</organism>
<dbReference type="EMBL" id="AY621086">
    <property type="protein sequence ID" value="AAT45391.1"/>
    <property type="molecule type" value="mRNA"/>
</dbReference>
<proteinExistence type="evidence at transcript level"/>